<feature type="region of interest" description="Disordered" evidence="1">
    <location>
        <begin position="128"/>
        <end position="182"/>
    </location>
</feature>
<dbReference type="EMBL" id="KL660549">
    <property type="protein sequence ID" value="KFA65875.1"/>
    <property type="molecule type" value="Genomic_DNA"/>
</dbReference>
<sequence>MAVSTLSSGSVSVPYVAMAMQPIDCPAPILPDDFEACRVPGGLELWSRGGFYSPGVCFFGYRAQCTYAANASVAWPVEEAETAVRCVPSGHECNEVSEDQRYATSNFDGTILSVPAFETRWRSEDLDIATRNTPAPGVRTSLPPTTFPAASASEASLEPSSNARQTPRPSVAADGSTTASPAPAASFPLTSGAIAGIVVGAVVGLLVLMLLVAYLAIRNRRRRKAGMDPRPEDLWVQGTYRGPGLAELDSTQHPAELEGGTTEPKELLADSTTSPVKQTERISHMSLNDVPLEMPAEPVPGTRASTCSNGLEHEDVEPIREPIGDRVIATFLRDTAMTMIFDASVSIQ</sequence>
<accession>A0A084QPJ0</accession>
<dbReference type="OMA" id="GYRAMCT"/>
<dbReference type="AlphaFoldDB" id="A0A084QPJ0"/>
<evidence type="ECO:0000313" key="3">
    <source>
        <dbReference type="EMBL" id="KFA65875.1"/>
    </source>
</evidence>
<keyword evidence="2" id="KW-1133">Transmembrane helix</keyword>
<dbReference type="HOGENOM" id="CLU_826852_0_0_1"/>
<dbReference type="STRING" id="1283841.A0A084QPJ0"/>
<protein>
    <submittedName>
        <fullName evidence="3">Uncharacterized protein</fullName>
    </submittedName>
</protein>
<reference evidence="3 4" key="1">
    <citation type="journal article" date="2014" name="BMC Genomics">
        <title>Comparative genome sequencing reveals chemotype-specific gene clusters in the toxigenic black mold Stachybotrys.</title>
        <authorList>
            <person name="Semeiks J."/>
            <person name="Borek D."/>
            <person name="Otwinowski Z."/>
            <person name="Grishin N.V."/>
        </authorList>
    </citation>
    <scope>NUCLEOTIDE SEQUENCE [LARGE SCALE GENOMIC DNA]</scope>
    <source>
        <strain evidence="3 4">IBT 40285</strain>
    </source>
</reference>
<proteinExistence type="predicted"/>
<dbReference type="InParanoid" id="A0A084QPJ0"/>
<dbReference type="OrthoDB" id="4770059at2759"/>
<evidence type="ECO:0000313" key="4">
    <source>
        <dbReference type="Proteomes" id="UP000028524"/>
    </source>
</evidence>
<dbReference type="Proteomes" id="UP000028524">
    <property type="component" value="Unassembled WGS sequence"/>
</dbReference>
<name>A0A084QPJ0_STAC4</name>
<feature type="transmembrane region" description="Helical" evidence="2">
    <location>
        <begin position="193"/>
        <end position="217"/>
    </location>
</feature>
<keyword evidence="4" id="KW-1185">Reference proteome</keyword>
<gene>
    <name evidence="3" type="ORF">S40285_10238</name>
</gene>
<feature type="compositionally biased region" description="Low complexity" evidence="1">
    <location>
        <begin position="148"/>
        <end position="163"/>
    </location>
</feature>
<keyword evidence="2" id="KW-0812">Transmembrane</keyword>
<evidence type="ECO:0000256" key="1">
    <source>
        <dbReference type="SAM" id="MobiDB-lite"/>
    </source>
</evidence>
<keyword evidence="2" id="KW-0472">Membrane</keyword>
<evidence type="ECO:0000256" key="2">
    <source>
        <dbReference type="SAM" id="Phobius"/>
    </source>
</evidence>
<feature type="compositionally biased region" description="Low complexity" evidence="1">
    <location>
        <begin position="172"/>
        <end position="182"/>
    </location>
</feature>
<organism evidence="3 4">
    <name type="scientific">Stachybotrys chlorohalonatus (strain IBT 40285)</name>
    <dbReference type="NCBI Taxonomy" id="1283841"/>
    <lineage>
        <taxon>Eukaryota</taxon>
        <taxon>Fungi</taxon>
        <taxon>Dikarya</taxon>
        <taxon>Ascomycota</taxon>
        <taxon>Pezizomycotina</taxon>
        <taxon>Sordariomycetes</taxon>
        <taxon>Hypocreomycetidae</taxon>
        <taxon>Hypocreales</taxon>
        <taxon>Stachybotryaceae</taxon>
        <taxon>Stachybotrys</taxon>
    </lineage>
</organism>